<protein>
    <recommendedName>
        <fullName evidence="5">ZCF37</fullName>
    </recommendedName>
</protein>
<dbReference type="Proteomes" id="UP001370490">
    <property type="component" value="Unassembled WGS sequence"/>
</dbReference>
<sequence length="253" mass="28426">MVNPFVCGTFPQEVEEDHEPSSPCFSPKKNKTSMSRSNGGNNKNKNPYALGGLDKFSMLLAELEEKRLQIYSQKGSDDISLVRFVYPDSNDCVPIVVKMKDKDKHKQNKLRDHIEDKPVEEISVDKFLVNSSASASESNENAKNQKKTTKFSRDTEINRWGRPAYYLPAILILILLSMAVFGRSVAVCCTSIGWYLVPRLPGGNSNPRKPMKKKVYGRRFNEIKVSNNNHNNNKSGDGKDSLPANMVIRKAGK</sequence>
<feature type="region of interest" description="Disordered" evidence="1">
    <location>
        <begin position="225"/>
        <end position="244"/>
    </location>
</feature>
<evidence type="ECO:0000313" key="4">
    <source>
        <dbReference type="Proteomes" id="UP001370490"/>
    </source>
</evidence>
<comment type="caution">
    <text evidence="3">The sequence shown here is derived from an EMBL/GenBank/DDBJ whole genome shotgun (WGS) entry which is preliminary data.</text>
</comment>
<name>A0AAN8ZF65_9MAGN</name>
<evidence type="ECO:0008006" key="5">
    <source>
        <dbReference type="Google" id="ProtNLM"/>
    </source>
</evidence>
<feature type="region of interest" description="Disordered" evidence="1">
    <location>
        <begin position="12"/>
        <end position="46"/>
    </location>
</feature>
<gene>
    <name evidence="3" type="ORF">RJ641_032087</name>
</gene>
<organism evidence="3 4">
    <name type="scientific">Dillenia turbinata</name>
    <dbReference type="NCBI Taxonomy" id="194707"/>
    <lineage>
        <taxon>Eukaryota</taxon>
        <taxon>Viridiplantae</taxon>
        <taxon>Streptophyta</taxon>
        <taxon>Embryophyta</taxon>
        <taxon>Tracheophyta</taxon>
        <taxon>Spermatophyta</taxon>
        <taxon>Magnoliopsida</taxon>
        <taxon>eudicotyledons</taxon>
        <taxon>Gunneridae</taxon>
        <taxon>Pentapetalae</taxon>
        <taxon>Dilleniales</taxon>
        <taxon>Dilleniaceae</taxon>
        <taxon>Dillenia</taxon>
    </lineage>
</organism>
<evidence type="ECO:0000313" key="3">
    <source>
        <dbReference type="EMBL" id="KAK6938579.1"/>
    </source>
</evidence>
<evidence type="ECO:0000256" key="2">
    <source>
        <dbReference type="SAM" id="Phobius"/>
    </source>
</evidence>
<keyword evidence="2" id="KW-0812">Transmembrane</keyword>
<dbReference type="PANTHER" id="PTHR35275">
    <property type="entry name" value="ZCF37"/>
    <property type="match status" value="1"/>
</dbReference>
<feature type="transmembrane region" description="Helical" evidence="2">
    <location>
        <begin position="163"/>
        <end position="182"/>
    </location>
</feature>
<keyword evidence="4" id="KW-1185">Reference proteome</keyword>
<proteinExistence type="predicted"/>
<dbReference type="PANTHER" id="PTHR35275:SF1">
    <property type="entry name" value="OS07G0585900 PROTEIN"/>
    <property type="match status" value="1"/>
</dbReference>
<evidence type="ECO:0000256" key="1">
    <source>
        <dbReference type="SAM" id="MobiDB-lite"/>
    </source>
</evidence>
<accession>A0AAN8ZF65</accession>
<keyword evidence="2" id="KW-0472">Membrane</keyword>
<keyword evidence="2" id="KW-1133">Transmembrane helix</keyword>
<dbReference type="EMBL" id="JBAMMX010000006">
    <property type="protein sequence ID" value="KAK6938579.1"/>
    <property type="molecule type" value="Genomic_DNA"/>
</dbReference>
<dbReference type="AlphaFoldDB" id="A0AAN8ZF65"/>
<reference evidence="3 4" key="1">
    <citation type="submission" date="2023-12" db="EMBL/GenBank/DDBJ databases">
        <title>A high-quality genome assembly for Dillenia turbinata (Dilleniales).</title>
        <authorList>
            <person name="Chanderbali A."/>
        </authorList>
    </citation>
    <scope>NUCLEOTIDE SEQUENCE [LARGE SCALE GENOMIC DNA]</scope>
    <source>
        <strain evidence="3">LSX21</strain>
        <tissue evidence="3">Leaf</tissue>
    </source>
</reference>
<dbReference type="InterPro" id="IPR045880">
    <property type="entry name" value="ZCF37"/>
</dbReference>